<organism evidence="1 2">
    <name type="scientific">Mycolicibacter terrae</name>
    <dbReference type="NCBI Taxonomy" id="1788"/>
    <lineage>
        <taxon>Bacteria</taxon>
        <taxon>Bacillati</taxon>
        <taxon>Actinomycetota</taxon>
        <taxon>Actinomycetes</taxon>
        <taxon>Mycobacteriales</taxon>
        <taxon>Mycobacteriaceae</taxon>
        <taxon>Mycolicibacter</taxon>
    </lineage>
</organism>
<sequence length="864" mass="92248">MRKAMAALGPDSELQGVALVGDSGVGKSTLARALGARLTAAGRTVRFVLGTQTGRDVPLGAFSRSVTVDASCEPAAMLAMAHRNLAATQNPVIVVDDAQLLDPLSATLVYQLAAEGTAQVIVVIRSGETLLDAVTALLKEQLVLNMHINPFTREQTGELARRVLGGVVSPQVIKRLHDRSGGSPLYLRGLLRAGQEDGVLVQDEYGWQLKGSLHADYELSVLLGFRLQTLRPEELEALEILAIAELLDWEVFRELCSPEAVSGLERHRLVTLTSDSGGTLVQVTHPVFGEAVLERVGVVRSRRLNGVLFKAFDKYLRGGGRRLRLPDVRGKIRMAQFMICSDLEPDFELIIGAAVRAAAMSNLAHAEELARFAFDRDGGLPAALVLGEALLWQGRGEEAESVLTDVSLDGADNAAIVQWCCVRASNLFWNCGQIDSARQILAGVQDRAHAEASAALIRALEVAFAFFTGDLTRTLRAGPPFCEADVSPFATALAALPTALALATVGRFGEVAGIAGMGLQAATRSHSGMIRFGLGIAEVMALVTAGDYQQAELAAERYVTMAAGVPEPDAMAGVLHGLVHLAHGRLPLACSQFQDSSPVLSGAAPPLWPMLANAWTAEAEAARGNAMSASAALRRCEKAYGAQIAAFRPELELARAWERVVHGQTSDARTHALRAAQSARRAGMHAVEMRALHTAVRFGERAHADRLAELAETLDAPLPDAAAAHARGLAEHNADLLSTTSDRFAAMGAFALAADAAAQASAEYARSGQRGKQLESSTRTQWLAKQGDIHTPAIASVTQPLPITDREREIAMLVAAGLPNRQIADRLSVSVRTVDGHLYRMFAKLGIERREQLVQLFAEGRPRA</sequence>
<evidence type="ECO:0000313" key="1">
    <source>
        <dbReference type="EMBL" id="RRR47976.1"/>
    </source>
</evidence>
<dbReference type="EMBL" id="RRZR01000003">
    <property type="protein sequence ID" value="RRR47976.1"/>
    <property type="molecule type" value="Genomic_DNA"/>
</dbReference>
<proteinExistence type="predicted"/>
<comment type="caution">
    <text evidence="1">The sequence shown here is derived from an EMBL/GenBank/DDBJ whole genome shotgun (WGS) entry which is preliminary data.</text>
</comment>
<name>A0ACD2ESB3_9MYCO</name>
<reference evidence="1" key="1">
    <citation type="submission" date="2018-11" db="EMBL/GenBank/DDBJ databases">
        <authorList>
            <person name="Sattar A."/>
            <person name="Zunita Z."/>
            <person name="Jalila A."/>
            <person name="Saleha A.A."/>
        </authorList>
    </citation>
    <scope>NUCLEOTIDE SEQUENCE</scope>
    <source>
        <strain evidence="1">F12-74</strain>
    </source>
</reference>
<keyword evidence="2" id="KW-1185">Reference proteome</keyword>
<dbReference type="Proteomes" id="UP000268891">
    <property type="component" value="Unassembled WGS sequence"/>
</dbReference>
<evidence type="ECO:0000313" key="2">
    <source>
        <dbReference type="Proteomes" id="UP000268891"/>
    </source>
</evidence>
<accession>A0ACD2ESB3</accession>
<protein>
    <submittedName>
        <fullName evidence="1">LuxR family transcriptional regulator</fullName>
    </submittedName>
</protein>
<gene>
    <name evidence="1" type="ORF">EHH44_03490</name>
</gene>